<evidence type="ECO:0000256" key="2">
    <source>
        <dbReference type="SAM" id="Coils"/>
    </source>
</evidence>
<keyword evidence="1 2" id="KW-0175">Coiled coil</keyword>
<feature type="region of interest" description="Disordered" evidence="3">
    <location>
        <begin position="675"/>
        <end position="701"/>
    </location>
</feature>
<evidence type="ECO:0000256" key="1">
    <source>
        <dbReference type="ARBA" id="ARBA00023054"/>
    </source>
</evidence>
<feature type="region of interest" description="Disordered" evidence="3">
    <location>
        <begin position="872"/>
        <end position="892"/>
    </location>
</feature>
<reference evidence="4 5" key="1">
    <citation type="submission" date="2016-10" db="EMBL/GenBank/DDBJ databases">
        <authorList>
            <person name="de Groot N.N."/>
        </authorList>
    </citation>
    <scope>NUCLEOTIDE SEQUENCE [LARGE SCALE GENOMIC DNA]</scope>
    <source>
        <strain evidence="4 5">AR32</strain>
    </source>
</reference>
<feature type="compositionally biased region" description="Polar residues" evidence="3">
    <location>
        <begin position="684"/>
        <end position="701"/>
    </location>
</feature>
<gene>
    <name evidence="4" type="ORF">SAMN05216354_0356</name>
</gene>
<dbReference type="GO" id="GO:0005856">
    <property type="term" value="C:cytoskeleton"/>
    <property type="evidence" value="ECO:0007669"/>
    <property type="project" value="TreeGrafter"/>
</dbReference>
<dbReference type="PANTHER" id="PTHR32083:SF0">
    <property type="entry name" value="CILIA AND FLAGELLA-ASSOCIATED PROTEIN 58"/>
    <property type="match status" value="1"/>
</dbReference>
<organism evidence="4 5">
    <name type="scientific">Xylanibacter ruminicola</name>
    <name type="common">Prevotella ruminicola</name>
    <dbReference type="NCBI Taxonomy" id="839"/>
    <lineage>
        <taxon>Bacteria</taxon>
        <taxon>Pseudomonadati</taxon>
        <taxon>Bacteroidota</taxon>
        <taxon>Bacteroidia</taxon>
        <taxon>Bacteroidales</taxon>
        <taxon>Prevotellaceae</taxon>
        <taxon>Xylanibacter</taxon>
    </lineage>
</organism>
<dbReference type="InterPro" id="IPR010090">
    <property type="entry name" value="Phage_tape_meas"/>
</dbReference>
<feature type="region of interest" description="Disordered" evidence="3">
    <location>
        <begin position="752"/>
        <end position="800"/>
    </location>
</feature>
<feature type="coiled-coil region" evidence="2">
    <location>
        <begin position="723"/>
        <end position="750"/>
    </location>
</feature>
<dbReference type="RefSeq" id="WP_103914959.1">
    <property type="nucleotide sequence ID" value="NZ_FNUV01000001.1"/>
</dbReference>
<accession>A0A1H5RVC3</accession>
<evidence type="ECO:0000256" key="3">
    <source>
        <dbReference type="SAM" id="MobiDB-lite"/>
    </source>
</evidence>
<feature type="coiled-coil region" evidence="2">
    <location>
        <begin position="122"/>
        <end position="149"/>
    </location>
</feature>
<sequence>MGISVDTINLRFNVKPDYDQQQLQQLQEDLKQGQKELENTRRAMDRLSKNGLKAMTKEERAEFDKLSSTLTKTAREVHQNEQKIKEYTRTADISKLSIQQLGQRAKDLTAVLNNLNPTTHEFSEYKEELDAVKERMKKLKTVAKETEESLKFSNFLKSASKGIVAINNLFQLKDRIYAWADQYVQAFAKMDDAMTDVMKYTGQTKVEVEEMNEEFKEMTTRTAREELNELAGSAGRLGIKGKENIVGFVDAADKINVALGDDLGEGAIDQIGKLTMVFGEDKTKGLNGAMLATGSAINVLGANSSANTGFITEFTSDMAGMAVNAKIAQTDIMGYASALSQSGVEGKVASGVFAQLITKMFTDPAKFAKAAGLEVEAFTDLLKTDANTAILQFLEGLKAQGGFDALAPVLKSLKMQGTNAIPVISSLINKMDELKKAQGDAKKAYDEGTSIIEEFNNANSSAAAKVEIAKKALNDVAVELGQKLMPIVEGGLATSKVILEVLSTIAGFVIRNISIISRLAVGIGAYTAAIQLAANATKILNIVTKATPWGLVLAGITTILAAYDKYKTRMAEVKRLREELDMTEADAVTKYTEESQEVKRLDAAMRNERISLDDRRKALDRLKEIIPDYNGMLDKEGKLTRDNKKAIDDYLVSLQKQIRLKAYQDKLQELYTRQAEQEEKQRTASDNYWNTRQTNTLQGGNSPVLSLMRKIGIGEEVSLKRTLDAADKSLADTNNKISDLENRIKDLGGSVIDLSSNQEDGSNGDGGSGGSGGSGDSEGSGGSGGKTNKEKTEHDRKRKELEAQEKAAYERELLLLRQQYQGRKDLQDEWHLKEFNAEQRYLAKLAGIRKDYGAAESDMMEVQNQMLDSVAREANRREEERKRRQQDSLHNLDQMQAAEEVALARQQLTGEIATKAEYDQKKIDLEIKYQRHRIECLQTGSAEYFNAQKRLLSLELQQQQAQQKEKEQFTSSYQNTNNQLLHQHFSQADSWQAMFDLNEEYRNKDLISEQQYQQNLTTLQQQQADERTHIQQEAQQAVSDLLSSASQLFSAMQQRETSAVEKKYKKMIDAARKQGKDTTKLEEKMEAEKAAIQKKYADKQFKMNVLQIIASTATGIARLWKDLPFYAALPLTAVVAASGAMQLASAKAAADQAAGLYSGGFSDEYQEGYTSKGNPREQAGVIPVHRSEFVANHKAVANPQVRPLLDVIDRHQKLGDIQMLNATRMLEEAYGRGRYRGGYTSSVNDTISDSVETTNTQNSYAEMIHLLRNIETNTADAMTVKEVRDAIRRLERLEKNASR</sequence>
<feature type="coiled-coil region" evidence="2">
    <location>
        <begin position="20"/>
        <end position="50"/>
    </location>
</feature>
<dbReference type="PANTHER" id="PTHR32083">
    <property type="entry name" value="CILIA AND FLAGELLA-ASSOCIATED PROTEIN 58-RELATED"/>
    <property type="match status" value="1"/>
</dbReference>
<dbReference type="Proteomes" id="UP000236735">
    <property type="component" value="Unassembled WGS sequence"/>
</dbReference>
<evidence type="ECO:0000313" key="5">
    <source>
        <dbReference type="Proteomes" id="UP000236735"/>
    </source>
</evidence>
<dbReference type="EMBL" id="FNUV01000001">
    <property type="protein sequence ID" value="SEF42275.1"/>
    <property type="molecule type" value="Genomic_DNA"/>
</dbReference>
<feature type="compositionally biased region" description="Basic and acidic residues" evidence="3">
    <location>
        <begin position="872"/>
        <end position="887"/>
    </location>
</feature>
<evidence type="ECO:0000313" key="4">
    <source>
        <dbReference type="EMBL" id="SEF42275.1"/>
    </source>
</evidence>
<name>A0A1H5RVC3_XYLRU</name>
<protein>
    <submittedName>
        <fullName evidence="4">Phage tail tape measure protein, TP901 family, core region</fullName>
    </submittedName>
</protein>
<feature type="compositionally biased region" description="Basic and acidic residues" evidence="3">
    <location>
        <begin position="787"/>
        <end position="800"/>
    </location>
</feature>
<proteinExistence type="predicted"/>
<feature type="compositionally biased region" description="Gly residues" evidence="3">
    <location>
        <begin position="763"/>
        <end position="785"/>
    </location>
</feature>
<dbReference type="NCBIfam" id="TIGR01760">
    <property type="entry name" value="tape_meas_TP901"/>
    <property type="match status" value="1"/>
</dbReference>